<dbReference type="Gene3D" id="3.10.129.10">
    <property type="entry name" value="Hotdog Thioesterase"/>
    <property type="match status" value="1"/>
</dbReference>
<dbReference type="RefSeq" id="WP_138926920.1">
    <property type="nucleotide sequence ID" value="NZ_CP034412.1"/>
</dbReference>
<dbReference type="CDD" id="cd03450">
    <property type="entry name" value="NodN"/>
    <property type="match status" value="1"/>
</dbReference>
<dbReference type="InterPro" id="IPR029069">
    <property type="entry name" value="HotDog_dom_sf"/>
</dbReference>
<gene>
    <name evidence="3" type="ORF">GcLGCM259_2625</name>
</gene>
<name>A0A5B7WWQ9_9MICC</name>
<dbReference type="PANTHER" id="PTHR42993:SF1">
    <property type="entry name" value="MAOC-LIKE DEHYDRATASE DOMAIN-CONTAINING PROTEIN"/>
    <property type="match status" value="1"/>
</dbReference>
<dbReference type="InterPro" id="IPR002539">
    <property type="entry name" value="MaoC-like_dom"/>
</dbReference>
<organism evidence="3 4">
    <name type="scientific">Glutamicibacter creatinolyticus</name>
    <dbReference type="NCBI Taxonomy" id="162496"/>
    <lineage>
        <taxon>Bacteria</taxon>
        <taxon>Bacillati</taxon>
        <taxon>Actinomycetota</taxon>
        <taxon>Actinomycetes</taxon>
        <taxon>Micrococcales</taxon>
        <taxon>Micrococcaceae</taxon>
        <taxon>Glutamicibacter</taxon>
    </lineage>
</organism>
<protein>
    <submittedName>
        <fullName evidence="3">Enoyl-CoA hydratase 1</fullName>
    </submittedName>
</protein>
<evidence type="ECO:0000259" key="2">
    <source>
        <dbReference type="Pfam" id="PF01575"/>
    </source>
</evidence>
<reference evidence="3 4" key="1">
    <citation type="submission" date="2018-12" db="EMBL/GenBank/DDBJ databases">
        <title>Complete Genome Sequence of Glutamicibacter creatinolyticus strain LGCM259,isolated from an abscess of a 12-year-old mare in Italy.</title>
        <authorList>
            <person name="Santos R.G."/>
            <person name="Silva A.L."/>
            <person name="Seyffert N."/>
            <person name="Castro T.L.P."/>
            <person name="Attili A.R."/>
            <person name="Rifici C."/>
            <person name="Mazzullo G."/>
            <person name="Brenig B."/>
            <person name="Venanzi F."/>
            <person name="Azevedo V."/>
        </authorList>
    </citation>
    <scope>NUCLEOTIDE SEQUENCE [LARGE SCALE GENOMIC DNA]</scope>
    <source>
        <strain evidence="3 4">LGCM 259</strain>
    </source>
</reference>
<dbReference type="Pfam" id="PF01575">
    <property type="entry name" value="MaoC_dehydratas"/>
    <property type="match status" value="1"/>
</dbReference>
<dbReference type="SUPFAM" id="SSF54637">
    <property type="entry name" value="Thioesterase/thiol ester dehydrase-isomerase"/>
    <property type="match status" value="1"/>
</dbReference>
<dbReference type="Proteomes" id="UP000307000">
    <property type="component" value="Chromosome"/>
</dbReference>
<feature type="domain" description="MaoC-like" evidence="2">
    <location>
        <begin position="19"/>
        <end position="129"/>
    </location>
</feature>
<dbReference type="PANTHER" id="PTHR42993">
    <property type="entry name" value="MAOC-LIKE DEHYDRATASE DOMAIN-CONTAINING PROTEIN"/>
    <property type="match status" value="1"/>
</dbReference>
<comment type="similarity">
    <text evidence="1">Belongs to the enoyl-CoA hydratase/isomerase family.</text>
</comment>
<keyword evidence="4" id="KW-1185">Reference proteome</keyword>
<proteinExistence type="inferred from homology"/>
<accession>A0A5B7WWQ9</accession>
<dbReference type="AlphaFoldDB" id="A0A5B7WWQ9"/>
<dbReference type="EMBL" id="CP034412">
    <property type="protein sequence ID" value="QCY48332.1"/>
    <property type="molecule type" value="Genomic_DNA"/>
</dbReference>
<evidence type="ECO:0000313" key="3">
    <source>
        <dbReference type="EMBL" id="QCY48332.1"/>
    </source>
</evidence>
<dbReference type="InterPro" id="IPR039375">
    <property type="entry name" value="NodN-like"/>
</dbReference>
<sequence length="158" mass="17082">MPEQNLTDSPTLFPSLQAFAQAAGQHLGHSPWVRVTQEQVNLFADATDDHQWIHVDPERAANGPFGATIAHGFLSLSLLPSFLRQIYTVQGLRMGVNYGLNKVRFPAPVKVGAQLRAGAELVSAEPTERGLLSTIKVTVEAKDVPAPVCVAEFLTLQA</sequence>
<evidence type="ECO:0000256" key="1">
    <source>
        <dbReference type="ARBA" id="ARBA00005254"/>
    </source>
</evidence>
<evidence type="ECO:0000313" key="4">
    <source>
        <dbReference type="Proteomes" id="UP000307000"/>
    </source>
</evidence>
<dbReference type="KEGG" id="gcr:GcLGCM259_2625"/>